<reference evidence="1 2" key="1">
    <citation type="journal article" date="2019" name="Genome Biol. Evol.">
        <title>Insights into the evolution of the New World diploid cottons (Gossypium, subgenus Houzingenia) based on genome sequencing.</title>
        <authorList>
            <person name="Grover C.E."/>
            <person name="Arick M.A. 2nd"/>
            <person name="Thrash A."/>
            <person name="Conover J.L."/>
            <person name="Sanders W.S."/>
            <person name="Peterson D.G."/>
            <person name="Frelichowski J.E."/>
            <person name="Scheffler J.A."/>
            <person name="Scheffler B.E."/>
            <person name="Wendel J.F."/>
        </authorList>
    </citation>
    <scope>NUCLEOTIDE SEQUENCE [LARGE SCALE GENOMIC DNA]</scope>
    <source>
        <strain evidence="1">57</strain>
        <tissue evidence="1">Leaf</tissue>
    </source>
</reference>
<accession>A0A7J8VD42</accession>
<keyword evidence="2" id="KW-1185">Reference proteome</keyword>
<sequence>MAATRFEIKKFDGETNFNLWQVRMMTIIIQTGLKKVVIGKKHENLNQTECEELDEKALSTIQLCLTNTILQEVLMENTSFAIETCIYVSHERR</sequence>
<organism evidence="1 2">
    <name type="scientific">Gossypium klotzschianum</name>
    <dbReference type="NCBI Taxonomy" id="34286"/>
    <lineage>
        <taxon>Eukaryota</taxon>
        <taxon>Viridiplantae</taxon>
        <taxon>Streptophyta</taxon>
        <taxon>Embryophyta</taxon>
        <taxon>Tracheophyta</taxon>
        <taxon>Spermatophyta</taxon>
        <taxon>Magnoliopsida</taxon>
        <taxon>eudicotyledons</taxon>
        <taxon>Gunneridae</taxon>
        <taxon>Pentapetalae</taxon>
        <taxon>rosids</taxon>
        <taxon>malvids</taxon>
        <taxon>Malvales</taxon>
        <taxon>Malvaceae</taxon>
        <taxon>Malvoideae</taxon>
        <taxon>Gossypium</taxon>
    </lineage>
</organism>
<comment type="caution">
    <text evidence="1">The sequence shown here is derived from an EMBL/GenBank/DDBJ whole genome shotgun (WGS) entry which is preliminary data.</text>
</comment>
<gene>
    <name evidence="1" type="ORF">Goklo_012698</name>
</gene>
<dbReference type="OrthoDB" id="1744659at2759"/>
<evidence type="ECO:0000313" key="2">
    <source>
        <dbReference type="Proteomes" id="UP000593573"/>
    </source>
</evidence>
<protein>
    <submittedName>
        <fullName evidence="1">Uncharacterized protein</fullName>
    </submittedName>
</protein>
<dbReference type="EMBL" id="JABFAB010000009">
    <property type="protein sequence ID" value="MBA0660726.1"/>
    <property type="molecule type" value="Genomic_DNA"/>
</dbReference>
<proteinExistence type="predicted"/>
<evidence type="ECO:0000313" key="1">
    <source>
        <dbReference type="EMBL" id="MBA0660726.1"/>
    </source>
</evidence>
<dbReference type="Proteomes" id="UP000593573">
    <property type="component" value="Unassembled WGS sequence"/>
</dbReference>
<name>A0A7J8VD42_9ROSI</name>
<dbReference type="AlphaFoldDB" id="A0A7J8VD42"/>